<dbReference type="OrthoDB" id="4187030at2759"/>
<comment type="caution">
    <text evidence="1">The sequence shown here is derived from an EMBL/GenBank/DDBJ whole genome shotgun (WGS) entry which is preliminary data.</text>
</comment>
<proteinExistence type="predicted"/>
<evidence type="ECO:0000313" key="1">
    <source>
        <dbReference type="EMBL" id="KAG5299425.1"/>
    </source>
</evidence>
<name>A0A8H7YVP9_AJECA</name>
<gene>
    <name evidence="1" type="ORF">I7I52_09734</name>
</gene>
<dbReference type="Proteomes" id="UP000670092">
    <property type="component" value="Unassembled WGS sequence"/>
</dbReference>
<reference evidence="1 2" key="1">
    <citation type="submission" date="2021-01" db="EMBL/GenBank/DDBJ databases">
        <title>Chromosome-level genome assembly of a human fungal pathogen reveals clustering of transcriptionally co-regulated genes.</title>
        <authorList>
            <person name="Voorhies M."/>
            <person name="Cohen S."/>
            <person name="Shea T.P."/>
            <person name="Petrus S."/>
            <person name="Munoz J.F."/>
            <person name="Poplawski S."/>
            <person name="Goldman W.E."/>
            <person name="Michael T."/>
            <person name="Cuomo C.A."/>
            <person name="Sil A."/>
            <person name="Beyhan S."/>
        </authorList>
    </citation>
    <scope>NUCLEOTIDE SEQUENCE [LARGE SCALE GENOMIC DNA]</scope>
    <source>
        <strain evidence="1 2">G184AR</strain>
    </source>
</reference>
<organism evidence="1 2">
    <name type="scientific">Ajellomyces capsulatus</name>
    <name type="common">Darling's disease fungus</name>
    <name type="synonym">Histoplasma capsulatum</name>
    <dbReference type="NCBI Taxonomy" id="5037"/>
    <lineage>
        <taxon>Eukaryota</taxon>
        <taxon>Fungi</taxon>
        <taxon>Dikarya</taxon>
        <taxon>Ascomycota</taxon>
        <taxon>Pezizomycotina</taxon>
        <taxon>Eurotiomycetes</taxon>
        <taxon>Eurotiomycetidae</taxon>
        <taxon>Onygenales</taxon>
        <taxon>Ajellomycetaceae</taxon>
        <taxon>Histoplasma</taxon>
    </lineage>
</organism>
<protein>
    <submittedName>
        <fullName evidence="1">Uncharacterized protein</fullName>
    </submittedName>
</protein>
<dbReference type="VEuPathDB" id="FungiDB:I7I52_09734"/>
<dbReference type="EMBL" id="JAEVHI010000002">
    <property type="protein sequence ID" value="KAG5299425.1"/>
    <property type="molecule type" value="Genomic_DNA"/>
</dbReference>
<evidence type="ECO:0000313" key="2">
    <source>
        <dbReference type="Proteomes" id="UP000670092"/>
    </source>
</evidence>
<accession>A0A8H7YVP9</accession>
<dbReference type="AlphaFoldDB" id="A0A8H7YVP9"/>
<sequence>MSAENYSSRAPLFLDSSRSWSLWYKMILDLATDLQVLDLVSEESSNRMSEIPEPIPPELPTEHTMEARIRWEMENAKYNNDYNIYRDKLEGVSKIRQEIFRTVAFSELEVATSGNDYMDVKDILIALKKRLSPRTADHQYEVWRKYQSLRKVPKQNLDQWLDAWILIETEIKHSGMDGSFDIWEDFFYANVPIDNPYATVRKREVEIGGKENFSFADVVNDFRSEYRKKGYSKPGLLVSNLATLNGRQAGQPRSRTCVCGAKHPWVKCYYLNPSQKPEGWKENEQRRKKVDEALKNEDIKKKIDAALTKVAASNTEMVDQALGGMVLLKGKGEPTDHSIDHFIDIQYLGQSSDFIQFRQRAINVHCQ</sequence>